<name>A0ABS4TTU4_9PSEU</name>
<keyword evidence="8" id="KW-0902">Two-component regulatory system</keyword>
<evidence type="ECO:0000256" key="4">
    <source>
        <dbReference type="ARBA" id="ARBA00022679"/>
    </source>
</evidence>
<evidence type="ECO:0000259" key="10">
    <source>
        <dbReference type="Pfam" id="PF07730"/>
    </source>
</evidence>
<feature type="domain" description="Signal transduction histidine kinase subgroup 3 dimerisation and phosphoacceptor" evidence="10">
    <location>
        <begin position="176"/>
        <end position="235"/>
    </location>
</feature>
<keyword evidence="4" id="KW-0808">Transferase</keyword>
<dbReference type="SUPFAM" id="SSF55874">
    <property type="entry name" value="ATPase domain of HSP90 chaperone/DNA topoisomerase II/histidine kinase"/>
    <property type="match status" value="1"/>
</dbReference>
<evidence type="ECO:0000256" key="1">
    <source>
        <dbReference type="ARBA" id="ARBA00000085"/>
    </source>
</evidence>
<feature type="transmembrane region" description="Helical" evidence="9">
    <location>
        <begin position="23"/>
        <end position="42"/>
    </location>
</feature>
<organism evidence="11 12">
    <name type="scientific">Kibdelosporangium banguiense</name>
    <dbReference type="NCBI Taxonomy" id="1365924"/>
    <lineage>
        <taxon>Bacteria</taxon>
        <taxon>Bacillati</taxon>
        <taxon>Actinomycetota</taxon>
        <taxon>Actinomycetes</taxon>
        <taxon>Pseudonocardiales</taxon>
        <taxon>Pseudonocardiaceae</taxon>
        <taxon>Kibdelosporangium</taxon>
    </lineage>
</organism>
<dbReference type="GO" id="GO:0016301">
    <property type="term" value="F:kinase activity"/>
    <property type="evidence" value="ECO:0007669"/>
    <property type="project" value="UniProtKB-KW"/>
</dbReference>
<keyword evidence="7" id="KW-0067">ATP-binding</keyword>
<feature type="transmembrane region" description="Helical" evidence="9">
    <location>
        <begin position="48"/>
        <end position="69"/>
    </location>
</feature>
<keyword evidence="6 11" id="KW-0418">Kinase</keyword>
<dbReference type="PANTHER" id="PTHR24421:SF10">
    <property type="entry name" value="NITRATE_NITRITE SENSOR PROTEIN NARQ"/>
    <property type="match status" value="1"/>
</dbReference>
<feature type="transmembrane region" description="Helical" evidence="9">
    <location>
        <begin position="76"/>
        <end position="93"/>
    </location>
</feature>
<dbReference type="CDD" id="cd16917">
    <property type="entry name" value="HATPase_UhpB-NarQ-NarX-like"/>
    <property type="match status" value="1"/>
</dbReference>
<gene>
    <name evidence="11" type="ORF">JOF56_008214</name>
</gene>
<dbReference type="Proteomes" id="UP001519332">
    <property type="component" value="Unassembled WGS sequence"/>
</dbReference>
<dbReference type="InterPro" id="IPR011712">
    <property type="entry name" value="Sig_transdc_His_kin_sub3_dim/P"/>
</dbReference>
<evidence type="ECO:0000256" key="2">
    <source>
        <dbReference type="ARBA" id="ARBA00012438"/>
    </source>
</evidence>
<keyword evidence="3" id="KW-0597">Phosphoprotein</keyword>
<evidence type="ECO:0000256" key="3">
    <source>
        <dbReference type="ARBA" id="ARBA00022553"/>
    </source>
</evidence>
<dbReference type="Gene3D" id="3.30.565.10">
    <property type="entry name" value="Histidine kinase-like ATPase, C-terminal domain"/>
    <property type="match status" value="1"/>
</dbReference>
<keyword evidence="9" id="KW-0812">Transmembrane</keyword>
<protein>
    <recommendedName>
        <fullName evidence="2">histidine kinase</fullName>
        <ecNumber evidence="2">2.7.13.3</ecNumber>
    </recommendedName>
</protein>
<dbReference type="InterPro" id="IPR036890">
    <property type="entry name" value="HATPase_C_sf"/>
</dbReference>
<evidence type="ECO:0000313" key="11">
    <source>
        <dbReference type="EMBL" id="MBP2327829.1"/>
    </source>
</evidence>
<comment type="caution">
    <text evidence="11">The sequence shown here is derived from an EMBL/GenBank/DDBJ whole genome shotgun (WGS) entry which is preliminary data.</text>
</comment>
<dbReference type="InterPro" id="IPR050482">
    <property type="entry name" value="Sensor_HK_TwoCompSys"/>
</dbReference>
<evidence type="ECO:0000313" key="12">
    <source>
        <dbReference type="Proteomes" id="UP001519332"/>
    </source>
</evidence>
<evidence type="ECO:0000256" key="5">
    <source>
        <dbReference type="ARBA" id="ARBA00022741"/>
    </source>
</evidence>
<accession>A0ABS4TTU4</accession>
<proteinExistence type="predicted"/>
<dbReference type="EC" id="2.7.13.3" evidence="2"/>
<evidence type="ECO:0000256" key="8">
    <source>
        <dbReference type="ARBA" id="ARBA00023012"/>
    </source>
</evidence>
<evidence type="ECO:0000256" key="6">
    <source>
        <dbReference type="ARBA" id="ARBA00022777"/>
    </source>
</evidence>
<reference evidence="11 12" key="1">
    <citation type="submission" date="2021-03" db="EMBL/GenBank/DDBJ databases">
        <title>Sequencing the genomes of 1000 actinobacteria strains.</title>
        <authorList>
            <person name="Klenk H.-P."/>
        </authorList>
    </citation>
    <scope>NUCLEOTIDE SEQUENCE [LARGE SCALE GENOMIC DNA]</scope>
    <source>
        <strain evidence="11 12">DSM 46670</strain>
    </source>
</reference>
<dbReference type="Pfam" id="PF07730">
    <property type="entry name" value="HisKA_3"/>
    <property type="match status" value="1"/>
</dbReference>
<dbReference type="Gene3D" id="1.20.5.1930">
    <property type="match status" value="1"/>
</dbReference>
<dbReference type="RefSeq" id="WP_209644917.1">
    <property type="nucleotide sequence ID" value="NZ_JAGINW010000001.1"/>
</dbReference>
<keyword evidence="9" id="KW-1133">Transmembrane helix</keyword>
<keyword evidence="12" id="KW-1185">Reference proteome</keyword>
<evidence type="ECO:0000256" key="9">
    <source>
        <dbReference type="SAM" id="Phobius"/>
    </source>
</evidence>
<evidence type="ECO:0000256" key="7">
    <source>
        <dbReference type="ARBA" id="ARBA00022840"/>
    </source>
</evidence>
<keyword evidence="5" id="KW-0547">Nucleotide-binding</keyword>
<dbReference type="EMBL" id="JAGINW010000001">
    <property type="protein sequence ID" value="MBP2327829.1"/>
    <property type="molecule type" value="Genomic_DNA"/>
</dbReference>
<sequence>MNASFVERAEARWNRFDRRRRDLVLDVAAVLTWAGPAVAASLGTSDLWWAGCAVVLLMVRRLVPSAVLLGVTSIHFLMWSGVLPVLICAAYTVGTRARVLPGALAVLGASFAVASAEWEDSDVFESLTSAGFQVLFPALLGAYVRRSHQVAAAYRDRATALQREQELVAEQAVTRERGRMAREMHDVLGHKLSIITLHAGRLELVGPSDDQTAHLLGSTSRAALDDLRQIVGVLDSQPVPRAPQLMTLPELIDSSRRAGVSVKSTVDSGIDALPPDVSGAVHRIAREALTNVHKHAGLVDVVVEFHIEADRSRLLIRNSPPACPPSTRGTGSGRGLGSLARQARELGGRLHWGPTADGGFLVTAAFATEERGGGQ</sequence>
<dbReference type="PANTHER" id="PTHR24421">
    <property type="entry name" value="NITRATE/NITRITE SENSOR PROTEIN NARX-RELATED"/>
    <property type="match status" value="1"/>
</dbReference>
<comment type="catalytic activity">
    <reaction evidence="1">
        <text>ATP + protein L-histidine = ADP + protein N-phospho-L-histidine.</text>
        <dbReference type="EC" id="2.7.13.3"/>
    </reaction>
</comment>
<keyword evidence="9" id="KW-0472">Membrane</keyword>